<evidence type="ECO:0000256" key="6">
    <source>
        <dbReference type="SAM" id="SignalP"/>
    </source>
</evidence>
<evidence type="ECO:0000313" key="8">
    <source>
        <dbReference type="Proteomes" id="UP000295636"/>
    </source>
</evidence>
<dbReference type="OrthoDB" id="9787283at2"/>
<dbReference type="CDD" id="cd13580">
    <property type="entry name" value="PBP2_AlgQ_like_1"/>
    <property type="match status" value="1"/>
</dbReference>
<dbReference type="PANTHER" id="PTHR43649:SF33">
    <property type="entry name" value="POLYGALACTURONAN_RHAMNOGALACTURONAN-BINDING PROTEIN YTCQ"/>
    <property type="match status" value="1"/>
</dbReference>
<dbReference type="PANTHER" id="PTHR43649">
    <property type="entry name" value="ARABINOSE-BINDING PROTEIN-RELATED"/>
    <property type="match status" value="1"/>
</dbReference>
<dbReference type="Gene3D" id="3.40.190.10">
    <property type="entry name" value="Periplasmic binding protein-like II"/>
    <property type="match status" value="2"/>
</dbReference>
<dbReference type="EMBL" id="SMRT01000029">
    <property type="protein sequence ID" value="TDF91226.1"/>
    <property type="molecule type" value="Genomic_DNA"/>
</dbReference>
<dbReference type="SUPFAM" id="SSF53850">
    <property type="entry name" value="Periplasmic binding protein-like II"/>
    <property type="match status" value="1"/>
</dbReference>
<organism evidence="7 8">
    <name type="scientific">Paenibacillus piri</name>
    <dbReference type="NCBI Taxonomy" id="2547395"/>
    <lineage>
        <taxon>Bacteria</taxon>
        <taxon>Bacillati</taxon>
        <taxon>Bacillota</taxon>
        <taxon>Bacilli</taxon>
        <taxon>Bacillales</taxon>
        <taxon>Paenibacillaceae</taxon>
        <taxon>Paenibacillus</taxon>
    </lineage>
</organism>
<dbReference type="InterPro" id="IPR050490">
    <property type="entry name" value="Bact_solute-bd_prot1"/>
</dbReference>
<sequence>MAKKGRGRNNGCTALSAVLLMAVLTGACSNSEAGKGGAQDGNKPQADKPFEISIMTTFRGAEPPGKDNPIGLELEKQLNAKLNITWLSANNYSDKMNVTLASGDMPDLMLVENPMLSNIISTAKQGAFWDLTSKVKDYPNLMAFPKDSWENIKIEGKIYGIPRARPEIGGYGIPMLRKDWLDKLNLKVPETMDDLYKVLKAFTEQDPDGNGKNDTIGFSGYVDADGLGRFTWVRDVFNQANGWKVDGNQIIHPDVLPGTRDALVWLNRLYKEGLMSQDFAVMKLSQMKDQLKAGKAGMFSESMQQSWIMLNDLRKLESKADYLPLNYVQGPGGKFVGRDSGHFGMYVIPKKVSEARVNQILALMDKGSSEPVSDIANFGIKGVHYNETDGMKISTEQAFKDNVSQEVFGQIFLFNDKYMRGYATGIPKDYFDRNKSIIDERSKYSVANPSLNLISDTGVKYMPEFNKKSQDLKTKIIMGSEPIEAWDQFTAKLKTDDNFQKYVKEMNEAYQKANGK</sequence>
<accession>A0A4R5K8E7</accession>
<dbReference type="Pfam" id="PF13416">
    <property type="entry name" value="SBP_bac_8"/>
    <property type="match status" value="1"/>
</dbReference>
<keyword evidence="8" id="KW-1185">Reference proteome</keyword>
<reference evidence="7 8" key="1">
    <citation type="submission" date="2019-03" db="EMBL/GenBank/DDBJ databases">
        <title>This is whole genome sequence of Paenibacillus sp MS74 strain.</title>
        <authorList>
            <person name="Trinh H.N."/>
        </authorList>
    </citation>
    <scope>NUCLEOTIDE SEQUENCE [LARGE SCALE GENOMIC DNA]</scope>
    <source>
        <strain evidence="7 8">MS74</strain>
    </source>
</reference>
<keyword evidence="4" id="KW-0564">Palmitate</keyword>
<evidence type="ECO:0000313" key="7">
    <source>
        <dbReference type="EMBL" id="TDF91226.1"/>
    </source>
</evidence>
<keyword evidence="2 6" id="KW-0732">Signal</keyword>
<gene>
    <name evidence="7" type="ORF">E1757_33150</name>
</gene>
<keyword evidence="1" id="KW-1003">Cell membrane</keyword>
<evidence type="ECO:0000256" key="5">
    <source>
        <dbReference type="ARBA" id="ARBA00023288"/>
    </source>
</evidence>
<evidence type="ECO:0000256" key="4">
    <source>
        <dbReference type="ARBA" id="ARBA00023139"/>
    </source>
</evidence>
<comment type="caution">
    <text evidence="7">The sequence shown here is derived from an EMBL/GenBank/DDBJ whole genome shotgun (WGS) entry which is preliminary data.</text>
</comment>
<protein>
    <submittedName>
        <fullName evidence="7">Extracellular solute-binding protein</fullName>
    </submittedName>
</protein>
<proteinExistence type="predicted"/>
<feature type="chain" id="PRO_5038838597" evidence="6">
    <location>
        <begin position="28"/>
        <end position="516"/>
    </location>
</feature>
<evidence type="ECO:0000256" key="3">
    <source>
        <dbReference type="ARBA" id="ARBA00023136"/>
    </source>
</evidence>
<name>A0A4R5K8E7_9BACL</name>
<dbReference type="InterPro" id="IPR006059">
    <property type="entry name" value="SBP"/>
</dbReference>
<feature type="signal peptide" evidence="6">
    <location>
        <begin position="1"/>
        <end position="27"/>
    </location>
</feature>
<keyword evidence="3" id="KW-0472">Membrane</keyword>
<dbReference type="AlphaFoldDB" id="A0A4R5K8E7"/>
<keyword evidence="5" id="KW-0449">Lipoprotein</keyword>
<evidence type="ECO:0000256" key="2">
    <source>
        <dbReference type="ARBA" id="ARBA00022729"/>
    </source>
</evidence>
<evidence type="ECO:0000256" key="1">
    <source>
        <dbReference type="ARBA" id="ARBA00022475"/>
    </source>
</evidence>
<dbReference type="PROSITE" id="PS51257">
    <property type="entry name" value="PROKAR_LIPOPROTEIN"/>
    <property type="match status" value="1"/>
</dbReference>
<dbReference type="Proteomes" id="UP000295636">
    <property type="component" value="Unassembled WGS sequence"/>
</dbReference>
<dbReference type="RefSeq" id="WP_133236342.1">
    <property type="nucleotide sequence ID" value="NZ_SMRT01000029.1"/>
</dbReference>